<dbReference type="AlphaFoldDB" id="A0A8K0FZU1"/>
<feature type="region of interest" description="Disordered" evidence="1">
    <location>
        <begin position="1"/>
        <end position="74"/>
    </location>
</feature>
<dbReference type="EMBL" id="VTPC01090890">
    <property type="protein sequence ID" value="KAF2880891.1"/>
    <property type="molecule type" value="Genomic_DNA"/>
</dbReference>
<comment type="caution">
    <text evidence="2">The sequence shown here is derived from an EMBL/GenBank/DDBJ whole genome shotgun (WGS) entry which is preliminary data.</text>
</comment>
<organism evidence="2 3">
    <name type="scientific">Ignelater luminosus</name>
    <name type="common">Cucubano</name>
    <name type="synonym">Pyrophorus luminosus</name>
    <dbReference type="NCBI Taxonomy" id="2038154"/>
    <lineage>
        <taxon>Eukaryota</taxon>
        <taxon>Metazoa</taxon>
        <taxon>Ecdysozoa</taxon>
        <taxon>Arthropoda</taxon>
        <taxon>Hexapoda</taxon>
        <taxon>Insecta</taxon>
        <taxon>Pterygota</taxon>
        <taxon>Neoptera</taxon>
        <taxon>Endopterygota</taxon>
        <taxon>Coleoptera</taxon>
        <taxon>Polyphaga</taxon>
        <taxon>Elateriformia</taxon>
        <taxon>Elateroidea</taxon>
        <taxon>Elateridae</taxon>
        <taxon>Agrypninae</taxon>
        <taxon>Pyrophorini</taxon>
        <taxon>Ignelater</taxon>
    </lineage>
</organism>
<dbReference type="Proteomes" id="UP000801492">
    <property type="component" value="Unassembled WGS sequence"/>
</dbReference>
<reference evidence="2" key="1">
    <citation type="submission" date="2019-08" db="EMBL/GenBank/DDBJ databases">
        <title>The genome of the North American firefly Photinus pyralis.</title>
        <authorList>
            <consortium name="Photinus pyralis genome working group"/>
            <person name="Fallon T.R."/>
            <person name="Sander Lower S.E."/>
            <person name="Weng J.-K."/>
        </authorList>
    </citation>
    <scope>NUCLEOTIDE SEQUENCE</scope>
    <source>
        <strain evidence="2">TRF0915ILg1</strain>
        <tissue evidence="2">Whole body</tissue>
    </source>
</reference>
<evidence type="ECO:0000313" key="3">
    <source>
        <dbReference type="Proteomes" id="UP000801492"/>
    </source>
</evidence>
<proteinExistence type="predicted"/>
<protein>
    <submittedName>
        <fullName evidence="2">Uncharacterized protein</fullName>
    </submittedName>
</protein>
<evidence type="ECO:0000313" key="2">
    <source>
        <dbReference type="EMBL" id="KAF2880891.1"/>
    </source>
</evidence>
<feature type="compositionally biased region" description="Polar residues" evidence="1">
    <location>
        <begin position="13"/>
        <end position="30"/>
    </location>
</feature>
<accession>A0A8K0FZU1</accession>
<sequence>IPMPSTPPRATEMKSSSNKESAGKRNSTRPIVQDERPKVVMVSSSDKRDSQPGPAAESGLGSYPPPGPQGSGCVSISKWAAPQLAVVTLHIILTGPLVQN</sequence>
<feature type="non-terminal residue" evidence="2">
    <location>
        <position position="1"/>
    </location>
</feature>
<evidence type="ECO:0000256" key="1">
    <source>
        <dbReference type="SAM" id="MobiDB-lite"/>
    </source>
</evidence>
<name>A0A8K0FZU1_IGNLU</name>
<dbReference type="OrthoDB" id="10012075at2759"/>
<gene>
    <name evidence="2" type="ORF">ILUMI_25282</name>
</gene>
<keyword evidence="3" id="KW-1185">Reference proteome</keyword>